<evidence type="ECO:0000313" key="3">
    <source>
        <dbReference type="EMBL" id="MDM8156578.1"/>
    </source>
</evidence>
<sequence>MKDIEFLNEVNDRVVLSVDEPIYQSTERFIHTMSEQLELSPQQIKDALDFQYLARRQRQLARPLIEAFVRSHPYAEGMPAAQYAQELLQAHPGINASMVEAYFQEASKAADVAVVETPEAPAAEATTEEAAVTSETVSSEASPAGEVPVSEPTDALEQEPVTEVKPEAVCTEETSASKTAEATQCRSAEPPAVKESWKKLAHALRISGKIIFWLCAIIGCLLVLAALINFFSSSMIYYYGASYTLGVLVGQLVHAALFLFVGYVIVLVLNALACLLDQGDPQIPFHHF</sequence>
<keyword evidence="4" id="KW-1185">Reference proteome</keyword>
<protein>
    <submittedName>
        <fullName evidence="3">Uncharacterized protein</fullName>
    </submittedName>
</protein>
<proteinExistence type="predicted"/>
<feature type="compositionally biased region" description="Low complexity" evidence="1">
    <location>
        <begin position="119"/>
        <end position="144"/>
    </location>
</feature>
<reference evidence="3" key="1">
    <citation type="submission" date="2023-06" db="EMBL/GenBank/DDBJ databases">
        <title>Identification and characterization of horizontal gene transfer across gut microbiota members of farm animals based on homology search.</title>
        <authorList>
            <person name="Schwarzerova J."/>
            <person name="Nykrynova M."/>
            <person name="Jureckova K."/>
            <person name="Cejkova D."/>
            <person name="Rychlik I."/>
        </authorList>
    </citation>
    <scope>NUCLEOTIDE SEQUENCE</scope>
    <source>
        <strain evidence="3">ET39</strain>
    </source>
</reference>
<comment type="caution">
    <text evidence="3">The sequence shown here is derived from an EMBL/GenBank/DDBJ whole genome shotgun (WGS) entry which is preliminary data.</text>
</comment>
<keyword evidence="2" id="KW-1133">Transmembrane helix</keyword>
<organism evidence="3 4">
    <name type="scientific">Amedibacillus dolichus</name>
    <dbReference type="NCBI Taxonomy" id="31971"/>
    <lineage>
        <taxon>Bacteria</taxon>
        <taxon>Bacillati</taxon>
        <taxon>Bacillota</taxon>
        <taxon>Erysipelotrichia</taxon>
        <taxon>Erysipelotrichales</taxon>
        <taxon>Erysipelotrichaceae</taxon>
        <taxon>Amedibacillus</taxon>
    </lineage>
</organism>
<feature type="transmembrane region" description="Helical" evidence="2">
    <location>
        <begin position="252"/>
        <end position="276"/>
    </location>
</feature>
<accession>A0ABT7UAA5</accession>
<keyword evidence="2" id="KW-0472">Membrane</keyword>
<feature type="transmembrane region" description="Helical" evidence="2">
    <location>
        <begin position="210"/>
        <end position="232"/>
    </location>
</feature>
<name>A0ABT7UAA5_9FIRM</name>
<reference evidence="3" key="2">
    <citation type="submission" date="2023-06" db="EMBL/GenBank/DDBJ databases">
        <authorList>
            <person name="Zeman M."/>
            <person name="Kubasova T."/>
            <person name="Jahodarova E."/>
            <person name="Nykrynova M."/>
            <person name="Rychlik I."/>
        </authorList>
    </citation>
    <scope>NUCLEOTIDE SEQUENCE</scope>
    <source>
        <strain evidence="3">ET39</strain>
    </source>
</reference>
<gene>
    <name evidence="3" type="ORF">QUV96_02870</name>
</gene>
<feature type="region of interest" description="Disordered" evidence="1">
    <location>
        <begin position="119"/>
        <end position="183"/>
    </location>
</feature>
<evidence type="ECO:0000313" key="4">
    <source>
        <dbReference type="Proteomes" id="UP001529340"/>
    </source>
</evidence>
<dbReference type="RefSeq" id="WP_289607047.1">
    <property type="nucleotide sequence ID" value="NZ_JAUDCG010000008.1"/>
</dbReference>
<dbReference type="EMBL" id="JAUDCG010000008">
    <property type="protein sequence ID" value="MDM8156578.1"/>
    <property type="molecule type" value="Genomic_DNA"/>
</dbReference>
<keyword evidence="2" id="KW-0812">Transmembrane</keyword>
<evidence type="ECO:0000256" key="1">
    <source>
        <dbReference type="SAM" id="MobiDB-lite"/>
    </source>
</evidence>
<dbReference type="Proteomes" id="UP001529340">
    <property type="component" value="Unassembled WGS sequence"/>
</dbReference>
<evidence type="ECO:0000256" key="2">
    <source>
        <dbReference type="SAM" id="Phobius"/>
    </source>
</evidence>
<feature type="compositionally biased region" description="Polar residues" evidence="1">
    <location>
        <begin position="172"/>
        <end position="183"/>
    </location>
</feature>